<evidence type="ECO:0000313" key="4">
    <source>
        <dbReference type="Proteomes" id="UP000322530"/>
    </source>
</evidence>
<feature type="transmembrane region" description="Helical" evidence="1">
    <location>
        <begin position="124"/>
        <end position="149"/>
    </location>
</feature>
<dbReference type="PANTHER" id="PTHR35797">
    <property type="entry name" value="PROTEASE-RELATED"/>
    <property type="match status" value="1"/>
</dbReference>
<feature type="transmembrane region" description="Helical" evidence="1">
    <location>
        <begin position="184"/>
        <end position="202"/>
    </location>
</feature>
<sequence>MTAAIDGRAGIGKLLRRYIRWRVGAFWYLLVFVGIPLLLVLVPMLMAGSISALLSGLPLYPITYIGVFFLGGPFLEEPGWRGFALPRLQQRLGPLRGSLLLGVLWGFWHLPLFFIPGYNGAGSGFVGISTAMLTFIVATSALSIVFAWVSNRTGGSLFLVMLLHASINSSGSLAPAFANTLVNQIMTYIILFVFTLIIIIATRGRLSYDRYLRETEPSLPDSPALDRLI</sequence>
<keyword evidence="1" id="KW-0472">Membrane</keyword>
<dbReference type="GO" id="GO:0004175">
    <property type="term" value="F:endopeptidase activity"/>
    <property type="evidence" value="ECO:0007669"/>
    <property type="project" value="UniProtKB-ARBA"/>
</dbReference>
<keyword evidence="4" id="KW-1185">Reference proteome</keyword>
<accession>A0A5A5TG03</accession>
<gene>
    <name evidence="3" type="ORF">KDI_34930</name>
</gene>
<dbReference type="AlphaFoldDB" id="A0A5A5TG03"/>
<feature type="transmembrane region" description="Helical" evidence="1">
    <location>
        <begin position="156"/>
        <end position="178"/>
    </location>
</feature>
<feature type="transmembrane region" description="Helical" evidence="1">
    <location>
        <begin position="58"/>
        <end position="76"/>
    </location>
</feature>
<reference evidence="3 4" key="1">
    <citation type="submission" date="2019-01" db="EMBL/GenBank/DDBJ databases">
        <title>Draft genome sequence of Dictyobacter sp. Uno17.</title>
        <authorList>
            <person name="Wang C.M."/>
            <person name="Zheng Y."/>
            <person name="Sakai Y."/>
            <person name="Abe K."/>
            <person name="Yokota A."/>
            <person name="Yabe S."/>
        </authorList>
    </citation>
    <scope>NUCLEOTIDE SEQUENCE [LARGE SCALE GENOMIC DNA]</scope>
    <source>
        <strain evidence="3 4">Uno17</strain>
    </source>
</reference>
<dbReference type="InterPro" id="IPR003675">
    <property type="entry name" value="Rce1/LyrA-like_dom"/>
</dbReference>
<comment type="caution">
    <text evidence="3">The sequence shown here is derived from an EMBL/GenBank/DDBJ whole genome shotgun (WGS) entry which is preliminary data.</text>
</comment>
<dbReference type="PANTHER" id="PTHR35797:SF1">
    <property type="entry name" value="PROTEASE"/>
    <property type="match status" value="1"/>
</dbReference>
<feature type="domain" description="CAAX prenyl protease 2/Lysostaphin resistance protein A-like" evidence="2">
    <location>
        <begin position="61"/>
        <end position="169"/>
    </location>
</feature>
<protein>
    <recommendedName>
        <fullName evidence="2">CAAX prenyl protease 2/Lysostaphin resistance protein A-like domain-containing protein</fullName>
    </recommendedName>
</protein>
<name>A0A5A5TG03_9CHLR</name>
<feature type="transmembrane region" description="Helical" evidence="1">
    <location>
        <begin position="25"/>
        <end position="46"/>
    </location>
</feature>
<organism evidence="3 4">
    <name type="scientific">Dictyobacter arantiisoli</name>
    <dbReference type="NCBI Taxonomy" id="2014874"/>
    <lineage>
        <taxon>Bacteria</taxon>
        <taxon>Bacillati</taxon>
        <taxon>Chloroflexota</taxon>
        <taxon>Ktedonobacteria</taxon>
        <taxon>Ktedonobacterales</taxon>
        <taxon>Dictyobacteraceae</taxon>
        <taxon>Dictyobacter</taxon>
    </lineage>
</organism>
<dbReference type="InterPro" id="IPR042150">
    <property type="entry name" value="MmRce1-like"/>
</dbReference>
<evidence type="ECO:0000259" key="2">
    <source>
        <dbReference type="Pfam" id="PF02517"/>
    </source>
</evidence>
<dbReference type="Pfam" id="PF02517">
    <property type="entry name" value="Rce1-like"/>
    <property type="match status" value="1"/>
</dbReference>
<evidence type="ECO:0000313" key="3">
    <source>
        <dbReference type="EMBL" id="GCF09929.1"/>
    </source>
</evidence>
<keyword evidence="1" id="KW-1133">Transmembrane helix</keyword>
<dbReference type="Proteomes" id="UP000322530">
    <property type="component" value="Unassembled WGS sequence"/>
</dbReference>
<keyword evidence="1" id="KW-0812">Transmembrane</keyword>
<feature type="transmembrane region" description="Helical" evidence="1">
    <location>
        <begin position="97"/>
        <end position="118"/>
    </location>
</feature>
<dbReference type="EMBL" id="BIXY01000054">
    <property type="protein sequence ID" value="GCF09929.1"/>
    <property type="molecule type" value="Genomic_DNA"/>
</dbReference>
<dbReference type="GO" id="GO:0080120">
    <property type="term" value="P:CAAX-box protein maturation"/>
    <property type="evidence" value="ECO:0007669"/>
    <property type="project" value="UniProtKB-ARBA"/>
</dbReference>
<evidence type="ECO:0000256" key="1">
    <source>
        <dbReference type="SAM" id="Phobius"/>
    </source>
</evidence>
<proteinExistence type="predicted"/>